<evidence type="ECO:0000256" key="2">
    <source>
        <dbReference type="SAM" id="MobiDB-lite"/>
    </source>
</evidence>
<name>A0A2T4BGH1_9HYPO</name>
<evidence type="ECO:0000313" key="3">
    <source>
        <dbReference type="EMBL" id="PTB68402.1"/>
    </source>
</evidence>
<dbReference type="InterPro" id="IPR016117">
    <property type="entry name" value="ArgJ-like_dom_sf"/>
</dbReference>
<dbReference type="Gene3D" id="3.60.70.12">
    <property type="entry name" value="L-amino peptidase D-ALA esterase/amidase"/>
    <property type="match status" value="1"/>
</dbReference>
<sequence>MVVPNDRSSKPRIRDLGYAPGRFAPGPKNSILDIDGVQVGQVTVHQEPSIHTGVTVVLPRGPENTALYPCYAATHGLNAAGEMTGAHMVWEWGHLACPIAITNTISVGKVYDAVFLWCMEQSRKRGEDDMEALRRFTIPIVAETFDGYLNDICASVVDREMVNEAIAAAQRQSQVLEGNHGGGTAMICSGYKGGTGTSSRIIPGPDKAYTLGVIVQANHGGKPDLRIADVPVGRLLIEEDRKKSDEESKKKPGPPEGGKAMEGSIIVVVATDAPLLPHQLKRIAQHAGVGVAQVSGHSAGRNFSGEIFLAFSTGTSPNKLAEASNGMAYLPPVEKQGVETVRNETIDALLYAVSEATEEAILNALCQAETLIGFRGRTIEALPLDRVQALLDKYMVPR</sequence>
<evidence type="ECO:0000256" key="1">
    <source>
        <dbReference type="ARBA" id="ARBA00007068"/>
    </source>
</evidence>
<comment type="similarity">
    <text evidence="1">Belongs to the peptidase S58 family.</text>
</comment>
<dbReference type="AlphaFoldDB" id="A0A2T4BGH1"/>
<proteinExistence type="inferred from homology"/>
<dbReference type="EMBL" id="KZ680209">
    <property type="protein sequence ID" value="PTB68402.1"/>
    <property type="molecule type" value="Genomic_DNA"/>
</dbReference>
<organism evidence="3 4">
    <name type="scientific">Trichoderma citrinoviride</name>
    <dbReference type="NCBI Taxonomy" id="58853"/>
    <lineage>
        <taxon>Eukaryota</taxon>
        <taxon>Fungi</taxon>
        <taxon>Dikarya</taxon>
        <taxon>Ascomycota</taxon>
        <taxon>Pezizomycotina</taxon>
        <taxon>Sordariomycetes</taxon>
        <taxon>Hypocreomycetidae</taxon>
        <taxon>Hypocreales</taxon>
        <taxon>Hypocreaceae</taxon>
        <taxon>Trichoderma</taxon>
    </lineage>
</organism>
<reference evidence="4" key="1">
    <citation type="submission" date="2016-07" db="EMBL/GenBank/DDBJ databases">
        <title>Multiple horizontal gene transfer events from other fungi enriched the ability of initially mycotrophic Trichoderma (Ascomycota) to feed on dead plant biomass.</title>
        <authorList>
            <consortium name="DOE Joint Genome Institute"/>
            <person name="Atanasova L."/>
            <person name="Chenthamara K."/>
            <person name="Zhang J."/>
            <person name="Grujic M."/>
            <person name="Henrissat B."/>
            <person name="Kuo A."/>
            <person name="Aerts A."/>
            <person name="Salamov A."/>
            <person name="Lipzen A."/>
            <person name="Labutti K."/>
            <person name="Barry K."/>
            <person name="Miao Y."/>
            <person name="Rahimi M.J."/>
            <person name="Shen Q."/>
            <person name="Grigoriev I.V."/>
            <person name="Kubicek C.P."/>
            <person name="Druzhinina I.S."/>
        </authorList>
    </citation>
    <scope>NUCLEOTIDE SEQUENCE [LARGE SCALE GENOMIC DNA]</scope>
    <source>
        <strain evidence="4">TUCIM 6016</strain>
    </source>
</reference>
<dbReference type="RefSeq" id="XP_024751722.1">
    <property type="nucleotide sequence ID" value="XM_024889941.1"/>
</dbReference>
<protein>
    <submittedName>
        <fullName evidence="3">DmpA/ArgJ-like protein</fullName>
    </submittedName>
</protein>
<dbReference type="GeneID" id="36598059"/>
<evidence type="ECO:0000313" key="4">
    <source>
        <dbReference type="Proteomes" id="UP000241546"/>
    </source>
</evidence>
<dbReference type="Pfam" id="PF03576">
    <property type="entry name" value="Peptidase_S58"/>
    <property type="match status" value="1"/>
</dbReference>
<feature type="compositionally biased region" description="Basic and acidic residues" evidence="2">
    <location>
        <begin position="238"/>
        <end position="250"/>
    </location>
</feature>
<dbReference type="PANTHER" id="PTHR36512">
    <property type="entry name" value="D-AMINOPEPTIDASE"/>
    <property type="match status" value="1"/>
</dbReference>
<dbReference type="Proteomes" id="UP000241546">
    <property type="component" value="Unassembled WGS sequence"/>
</dbReference>
<dbReference type="PANTHER" id="PTHR36512:SF3">
    <property type="entry name" value="BLR5678 PROTEIN"/>
    <property type="match status" value="1"/>
</dbReference>
<keyword evidence="4" id="KW-1185">Reference proteome</keyword>
<accession>A0A2T4BGH1</accession>
<dbReference type="InterPro" id="IPR005321">
    <property type="entry name" value="Peptidase_S58_DmpA"/>
</dbReference>
<feature type="region of interest" description="Disordered" evidence="2">
    <location>
        <begin position="238"/>
        <end position="261"/>
    </location>
</feature>
<dbReference type="OrthoDB" id="2107894at2759"/>
<dbReference type="GO" id="GO:0004177">
    <property type="term" value="F:aminopeptidase activity"/>
    <property type="evidence" value="ECO:0007669"/>
    <property type="project" value="TreeGrafter"/>
</dbReference>
<dbReference type="SUPFAM" id="SSF56266">
    <property type="entry name" value="DmpA/ArgJ-like"/>
    <property type="match status" value="1"/>
</dbReference>
<gene>
    <name evidence="3" type="ORF">BBK36DRAFT_1113693</name>
</gene>